<dbReference type="SUPFAM" id="SSF51735">
    <property type="entry name" value="NAD(P)-binding Rossmann-fold domains"/>
    <property type="match status" value="1"/>
</dbReference>
<dbReference type="InterPro" id="IPR020904">
    <property type="entry name" value="Sc_DH/Rdtase_CS"/>
</dbReference>
<dbReference type="AlphaFoldDB" id="A0A6F9DER7"/>
<dbReference type="PROSITE" id="PS00061">
    <property type="entry name" value="ADH_SHORT"/>
    <property type="match status" value="1"/>
</dbReference>
<dbReference type="PANTHER" id="PTHR43975">
    <property type="entry name" value="ZGC:101858"/>
    <property type="match status" value="1"/>
</dbReference>
<reference evidence="2" key="1">
    <citation type="submission" date="2020-04" db="EMBL/GenBank/DDBJ databases">
        <authorList>
            <person name="Neveu A P."/>
        </authorList>
    </citation>
    <scope>NUCLEOTIDE SEQUENCE</scope>
    <source>
        <tissue evidence="2">Whole embryo</tissue>
    </source>
</reference>
<evidence type="ECO:0000256" key="1">
    <source>
        <dbReference type="ARBA" id="ARBA00023002"/>
    </source>
</evidence>
<dbReference type="EMBL" id="LR785859">
    <property type="protein sequence ID" value="CAB3254222.1"/>
    <property type="molecule type" value="mRNA"/>
</dbReference>
<dbReference type="PRINTS" id="PR00081">
    <property type="entry name" value="GDHRDH"/>
</dbReference>
<dbReference type="InterPro" id="IPR002347">
    <property type="entry name" value="SDR_fam"/>
</dbReference>
<gene>
    <name evidence="2" type="primary">Hsd17b14-002</name>
</gene>
<accession>A0A6F9DER7</accession>
<proteinExistence type="evidence at transcript level"/>
<dbReference type="Pfam" id="PF13561">
    <property type="entry name" value="adh_short_C2"/>
    <property type="match status" value="1"/>
</dbReference>
<name>A0A6F9DER7_9ASCI</name>
<dbReference type="PANTHER" id="PTHR43975:SF2">
    <property type="entry name" value="EG:BACR7A4.14 PROTEIN-RELATED"/>
    <property type="match status" value="1"/>
</dbReference>
<sequence length="255" mass="27315">MMKFEGKAVVVTGASSGIGAEVAVAFAKEGASLCITGRNEENLNKVSEECLNNGSPKVVKVIADLGQIESCKLIISKAMEELNQIDVLVNNAGFLHIANLESTTLEQYDAMFNINVKAVFHLTQLAIPYLKKTKGSIVNVSSCVSTMLFPHYLAYGMGKAALDYFTRCTALELAPSGVRVNAVNPGSVRTKIHEKRFSADKLDEYYQHMGTQHPLGKLVETSDVANAVLFLASDASAMVTGTCLFVDGGLSLKSA</sequence>
<dbReference type="FunFam" id="3.40.50.720:FF:000084">
    <property type="entry name" value="Short-chain dehydrogenase reductase"/>
    <property type="match status" value="1"/>
</dbReference>
<dbReference type="PRINTS" id="PR00080">
    <property type="entry name" value="SDRFAMILY"/>
</dbReference>
<organism evidence="2">
    <name type="scientific">Phallusia mammillata</name>
    <dbReference type="NCBI Taxonomy" id="59560"/>
    <lineage>
        <taxon>Eukaryota</taxon>
        <taxon>Metazoa</taxon>
        <taxon>Chordata</taxon>
        <taxon>Tunicata</taxon>
        <taxon>Ascidiacea</taxon>
        <taxon>Phlebobranchia</taxon>
        <taxon>Ascidiidae</taxon>
        <taxon>Phallusia</taxon>
    </lineage>
</organism>
<protein>
    <submittedName>
        <fullName evidence="2">17-beta-hydroxysteroid dehydrogenase 14-like</fullName>
    </submittedName>
</protein>
<dbReference type="InterPro" id="IPR036291">
    <property type="entry name" value="NAD(P)-bd_dom_sf"/>
</dbReference>
<keyword evidence="1" id="KW-0560">Oxidoreductase</keyword>
<evidence type="ECO:0000313" key="2">
    <source>
        <dbReference type="EMBL" id="CAB3254222.1"/>
    </source>
</evidence>
<dbReference type="NCBIfam" id="NF005559">
    <property type="entry name" value="PRK07231.1"/>
    <property type="match status" value="1"/>
</dbReference>
<dbReference type="GO" id="GO:0016491">
    <property type="term" value="F:oxidoreductase activity"/>
    <property type="evidence" value="ECO:0007669"/>
    <property type="project" value="UniProtKB-KW"/>
</dbReference>
<dbReference type="Gene3D" id="3.40.50.720">
    <property type="entry name" value="NAD(P)-binding Rossmann-like Domain"/>
    <property type="match status" value="1"/>
</dbReference>